<dbReference type="AlphaFoldDB" id="A0A917EYK2"/>
<name>A0A917EYK2_HALAA</name>
<reference evidence="3" key="1">
    <citation type="journal article" date="2014" name="Int. J. Syst. Evol. Microbiol.">
        <title>Complete genome sequence of Corynebacterium casei LMG S-19264T (=DSM 44701T), isolated from a smear-ripened cheese.</title>
        <authorList>
            <consortium name="US DOE Joint Genome Institute (JGI-PGF)"/>
            <person name="Walter F."/>
            <person name="Albersmeier A."/>
            <person name="Kalinowski J."/>
            <person name="Ruckert C."/>
        </authorList>
    </citation>
    <scope>NUCLEOTIDE SEQUENCE</scope>
    <source>
        <strain evidence="3">CGMCC 1.12153</strain>
    </source>
</reference>
<dbReference type="Pfam" id="PF07885">
    <property type="entry name" value="Ion_trans_2"/>
    <property type="match status" value="1"/>
</dbReference>
<dbReference type="SUPFAM" id="SSF81324">
    <property type="entry name" value="Voltage-gated potassium channels"/>
    <property type="match status" value="1"/>
</dbReference>
<keyword evidence="1" id="KW-0812">Transmembrane</keyword>
<dbReference type="InterPro" id="IPR013099">
    <property type="entry name" value="K_chnl_dom"/>
</dbReference>
<evidence type="ECO:0000256" key="1">
    <source>
        <dbReference type="SAM" id="Phobius"/>
    </source>
</evidence>
<dbReference type="Proteomes" id="UP000660110">
    <property type="component" value="Unassembled WGS sequence"/>
</dbReference>
<gene>
    <name evidence="3" type="ORF">GCM10010954_22360</name>
</gene>
<evidence type="ECO:0000313" key="3">
    <source>
        <dbReference type="EMBL" id="GGF23094.1"/>
    </source>
</evidence>
<keyword evidence="4" id="KW-1185">Reference proteome</keyword>
<proteinExistence type="predicted"/>
<dbReference type="Gene3D" id="1.10.287.70">
    <property type="match status" value="1"/>
</dbReference>
<accession>A0A917EYK2</accession>
<keyword evidence="1" id="KW-1133">Transmembrane helix</keyword>
<evidence type="ECO:0000313" key="4">
    <source>
        <dbReference type="Proteomes" id="UP000660110"/>
    </source>
</evidence>
<dbReference type="EMBL" id="BMEL01000003">
    <property type="protein sequence ID" value="GGF23094.1"/>
    <property type="molecule type" value="Genomic_DNA"/>
</dbReference>
<keyword evidence="1" id="KW-0472">Membrane</keyword>
<organism evidence="3 4">
    <name type="scientific">Halobacillus andaensis</name>
    <dbReference type="NCBI Taxonomy" id="1176239"/>
    <lineage>
        <taxon>Bacteria</taxon>
        <taxon>Bacillati</taxon>
        <taxon>Bacillota</taxon>
        <taxon>Bacilli</taxon>
        <taxon>Bacillales</taxon>
        <taxon>Bacillaceae</taxon>
        <taxon>Halobacillus</taxon>
    </lineage>
</organism>
<protein>
    <submittedName>
        <fullName evidence="3">LCTB protein</fullName>
    </submittedName>
</protein>
<feature type="domain" description="Potassium channel" evidence="2">
    <location>
        <begin position="44"/>
        <end position="108"/>
    </location>
</feature>
<evidence type="ECO:0000259" key="2">
    <source>
        <dbReference type="Pfam" id="PF07885"/>
    </source>
</evidence>
<feature type="transmembrane region" description="Helical" evidence="1">
    <location>
        <begin position="12"/>
        <end position="38"/>
    </location>
</feature>
<feature type="transmembrane region" description="Helical" evidence="1">
    <location>
        <begin position="88"/>
        <end position="109"/>
    </location>
</feature>
<comment type="caution">
    <text evidence="3">The sequence shown here is derived from an EMBL/GenBank/DDBJ whole genome shotgun (WGS) entry which is preliminary data.</text>
</comment>
<reference evidence="3" key="2">
    <citation type="submission" date="2020-09" db="EMBL/GenBank/DDBJ databases">
        <authorList>
            <person name="Sun Q."/>
            <person name="Zhou Y."/>
        </authorList>
    </citation>
    <scope>NUCLEOTIDE SEQUENCE</scope>
    <source>
        <strain evidence="3">CGMCC 1.12153</strain>
    </source>
</reference>
<sequence>MFTSLEIEHHMFSFHIFITLVLLYTVIMIGFGLIYASLSVQGVEVFMRTVHHDPPSWGHEISRGIYFSGVTLFTVGYGDLMPIGVGRWIALIEAMIGYTIPAALVAKVWQTSKRDS</sequence>